<dbReference type="Proteomes" id="UP001196530">
    <property type="component" value="Unassembled WGS sequence"/>
</dbReference>
<protein>
    <recommendedName>
        <fullName evidence="1">PCI domain-containing protein</fullName>
    </recommendedName>
</protein>
<dbReference type="Pfam" id="PF01399">
    <property type="entry name" value="PCI"/>
    <property type="match status" value="1"/>
</dbReference>
<comment type="caution">
    <text evidence="2">The sequence shown here is derived from an EMBL/GenBank/DDBJ whole genome shotgun (WGS) entry which is preliminary data.</text>
</comment>
<sequence length="311" mass="35353">MADALRHAEERELEEVARFTFSHRRAPDTQFDSPLVNSAIRLHLAVVADRALLDSLQPALFAENRPLTLEYHVLRLLGGHTDDSVYEAALELLEQLTEQETRLFPTALIVCNFKYLYGTYLAGLNKNAAALPYLLDTYLSSQLDFLAGPKPDFERNFQLVVQSLLLIPYGYAKLDALRQIVSRLDNQPFAIDENTRTLLANMKNEHIFPIDRHIVSRLVPCHRLDDAVLLLVQFIIIATSKTFTTIKISTLVRILGLQVSDSEMLDLVLALISERKLDATVDEVDMTVHFARTRQHEQKLFSTLQLLDKLS</sequence>
<dbReference type="RefSeq" id="XP_043061696.1">
    <property type="nucleotide sequence ID" value="XM_043201580.1"/>
</dbReference>
<dbReference type="AlphaFoldDB" id="A0AAN6DKG9"/>
<gene>
    <name evidence="2" type="ORF">KL928_001237</name>
</gene>
<evidence type="ECO:0000313" key="2">
    <source>
        <dbReference type="EMBL" id="KAG7821153.1"/>
    </source>
</evidence>
<reference evidence="2" key="1">
    <citation type="journal article" date="2021" name="G3 (Bethesda)">
        <title>Genomic diversity, chromosomal rearrangements, and interspecies hybridization in the ogataea polymorpha species complex.</title>
        <authorList>
            <person name="Hanson S.J."/>
            <person name="Cinneide E.O."/>
            <person name="Salzberg L.I."/>
            <person name="Wolfe K.H."/>
            <person name="McGowan J."/>
            <person name="Fitzpatrick D.A."/>
            <person name="Matlin K."/>
        </authorList>
    </citation>
    <scope>NUCLEOTIDE SEQUENCE</scope>
    <source>
        <strain evidence="2">61-244</strain>
    </source>
</reference>
<dbReference type="EMBL" id="JAHLUX010000002">
    <property type="protein sequence ID" value="KAG7821153.1"/>
    <property type="molecule type" value="Genomic_DNA"/>
</dbReference>
<proteinExistence type="predicted"/>
<evidence type="ECO:0000313" key="3">
    <source>
        <dbReference type="Proteomes" id="UP001196530"/>
    </source>
</evidence>
<name>A0AAN6DKG9_PICAN</name>
<organism evidence="2 3">
    <name type="scientific">Pichia angusta</name>
    <name type="common">Yeast</name>
    <name type="synonym">Hansenula polymorpha</name>
    <dbReference type="NCBI Taxonomy" id="870730"/>
    <lineage>
        <taxon>Eukaryota</taxon>
        <taxon>Fungi</taxon>
        <taxon>Dikarya</taxon>
        <taxon>Ascomycota</taxon>
        <taxon>Saccharomycotina</taxon>
        <taxon>Pichiomycetes</taxon>
        <taxon>Pichiales</taxon>
        <taxon>Pichiaceae</taxon>
        <taxon>Ogataea</taxon>
    </lineage>
</organism>
<feature type="domain" description="PCI" evidence="1">
    <location>
        <begin position="227"/>
        <end position="290"/>
    </location>
</feature>
<accession>A0AAN6DKG9</accession>
<dbReference type="GeneID" id="66125288"/>
<dbReference type="InterPro" id="IPR036388">
    <property type="entry name" value="WH-like_DNA-bd_sf"/>
</dbReference>
<evidence type="ECO:0000259" key="1">
    <source>
        <dbReference type="Pfam" id="PF01399"/>
    </source>
</evidence>
<dbReference type="Gene3D" id="1.10.10.10">
    <property type="entry name" value="Winged helix-like DNA-binding domain superfamily/Winged helix DNA-binding domain"/>
    <property type="match status" value="1"/>
</dbReference>
<dbReference type="InterPro" id="IPR000717">
    <property type="entry name" value="PCI_dom"/>
</dbReference>